<dbReference type="InterPro" id="IPR029062">
    <property type="entry name" value="Class_I_gatase-like"/>
</dbReference>
<feature type="domain" description="Glutamine amidotransferase" evidence="7">
    <location>
        <begin position="18"/>
        <end position="158"/>
    </location>
</feature>
<accession>A0A382UB74</accession>
<proteinExistence type="predicted"/>
<evidence type="ECO:0000256" key="4">
    <source>
        <dbReference type="ARBA" id="ARBA00022755"/>
    </source>
</evidence>
<evidence type="ECO:0000256" key="6">
    <source>
        <dbReference type="ARBA" id="ARBA00022962"/>
    </source>
</evidence>
<evidence type="ECO:0000259" key="7">
    <source>
        <dbReference type="Pfam" id="PF00117"/>
    </source>
</evidence>
<dbReference type="GO" id="GO:0005524">
    <property type="term" value="F:ATP binding"/>
    <property type="evidence" value="ECO:0007669"/>
    <property type="project" value="UniProtKB-KW"/>
</dbReference>
<sequence length="160" mass="17508">MKDSKDLALDKKNIDTILVLDFGSQYTQLIARRVRELDVFSEILPWDISTEKIRNLNPNGIILSGGPDSVTSANTPRIPEVIFELDIPILGICYGMQTLAEQFGGQVTASSSKEFGHATINLEKTSVLFDGFSSGSSIDVWMSHGDQVSTLPDKFNLVAS</sequence>
<dbReference type="NCBIfam" id="TIGR00888">
    <property type="entry name" value="guaA_Nterm"/>
    <property type="match status" value="1"/>
</dbReference>
<dbReference type="EMBL" id="UINC01142541">
    <property type="protein sequence ID" value="SVD30928.1"/>
    <property type="molecule type" value="Genomic_DNA"/>
</dbReference>
<dbReference type="GO" id="GO:0005829">
    <property type="term" value="C:cytosol"/>
    <property type="evidence" value="ECO:0007669"/>
    <property type="project" value="TreeGrafter"/>
</dbReference>
<feature type="non-terminal residue" evidence="8">
    <location>
        <position position="160"/>
    </location>
</feature>
<dbReference type="Pfam" id="PF00117">
    <property type="entry name" value="GATase"/>
    <property type="match status" value="1"/>
</dbReference>
<dbReference type="InterPro" id="IPR017926">
    <property type="entry name" value="GATASE"/>
</dbReference>
<dbReference type="AlphaFoldDB" id="A0A382UB74"/>
<dbReference type="CDD" id="cd01742">
    <property type="entry name" value="GATase1_GMP_Synthase"/>
    <property type="match status" value="1"/>
</dbReference>
<reference evidence="8" key="1">
    <citation type="submission" date="2018-05" db="EMBL/GenBank/DDBJ databases">
        <authorList>
            <person name="Lanie J.A."/>
            <person name="Ng W.-L."/>
            <person name="Kazmierczak K.M."/>
            <person name="Andrzejewski T.M."/>
            <person name="Davidsen T.M."/>
            <person name="Wayne K.J."/>
            <person name="Tettelin H."/>
            <person name="Glass J.I."/>
            <person name="Rusch D."/>
            <person name="Podicherti R."/>
            <person name="Tsui H.-C.T."/>
            <person name="Winkler M.E."/>
        </authorList>
    </citation>
    <scope>NUCLEOTIDE SEQUENCE</scope>
</reference>
<evidence type="ECO:0000256" key="2">
    <source>
        <dbReference type="ARBA" id="ARBA00022741"/>
    </source>
</evidence>
<organism evidence="8">
    <name type="scientific">marine metagenome</name>
    <dbReference type="NCBI Taxonomy" id="408172"/>
    <lineage>
        <taxon>unclassified sequences</taxon>
        <taxon>metagenomes</taxon>
        <taxon>ecological metagenomes</taxon>
    </lineage>
</organism>
<keyword evidence="5" id="KW-0067">ATP-binding</keyword>
<dbReference type="PROSITE" id="PS51273">
    <property type="entry name" value="GATASE_TYPE_1"/>
    <property type="match status" value="1"/>
</dbReference>
<protein>
    <recommendedName>
        <fullName evidence="7">Glutamine amidotransferase domain-containing protein</fullName>
    </recommendedName>
</protein>
<evidence type="ECO:0000256" key="3">
    <source>
        <dbReference type="ARBA" id="ARBA00022749"/>
    </source>
</evidence>
<evidence type="ECO:0000256" key="5">
    <source>
        <dbReference type="ARBA" id="ARBA00022840"/>
    </source>
</evidence>
<dbReference type="PANTHER" id="PTHR11922">
    <property type="entry name" value="GMP SYNTHASE-RELATED"/>
    <property type="match status" value="1"/>
</dbReference>
<name>A0A382UB74_9ZZZZ</name>
<dbReference type="SUPFAM" id="SSF52317">
    <property type="entry name" value="Class I glutamine amidotransferase-like"/>
    <property type="match status" value="1"/>
</dbReference>
<keyword evidence="1" id="KW-0436">Ligase</keyword>
<keyword evidence="2" id="KW-0547">Nucleotide-binding</keyword>
<dbReference type="InterPro" id="IPR004739">
    <property type="entry name" value="GMP_synth_GATase"/>
</dbReference>
<evidence type="ECO:0000313" key="8">
    <source>
        <dbReference type="EMBL" id="SVD30928.1"/>
    </source>
</evidence>
<dbReference type="Gene3D" id="3.40.50.880">
    <property type="match status" value="1"/>
</dbReference>
<dbReference type="PANTHER" id="PTHR11922:SF2">
    <property type="entry name" value="GMP SYNTHASE [GLUTAMINE-HYDROLYZING]"/>
    <property type="match status" value="1"/>
</dbReference>
<dbReference type="GO" id="GO:0003921">
    <property type="term" value="F:GMP synthase activity"/>
    <property type="evidence" value="ECO:0007669"/>
    <property type="project" value="TreeGrafter"/>
</dbReference>
<dbReference type="PRINTS" id="PR00099">
    <property type="entry name" value="CPSGATASE"/>
</dbReference>
<keyword evidence="3" id="KW-0332">GMP biosynthesis</keyword>
<evidence type="ECO:0000256" key="1">
    <source>
        <dbReference type="ARBA" id="ARBA00022598"/>
    </source>
</evidence>
<keyword evidence="6" id="KW-0315">Glutamine amidotransferase</keyword>
<gene>
    <name evidence="8" type="ORF">METZ01_LOCUS383782</name>
</gene>
<keyword evidence="4" id="KW-0658">Purine biosynthesis</keyword>